<evidence type="ECO:0000256" key="4">
    <source>
        <dbReference type="ARBA" id="ARBA00022989"/>
    </source>
</evidence>
<evidence type="ECO:0000256" key="3">
    <source>
        <dbReference type="ARBA" id="ARBA00022970"/>
    </source>
</evidence>
<dbReference type="SUPFAM" id="SSF161098">
    <property type="entry name" value="MetI-like"/>
    <property type="match status" value="1"/>
</dbReference>
<dbReference type="Proteomes" id="UP000242763">
    <property type="component" value="Unassembled WGS sequence"/>
</dbReference>
<keyword evidence="5 7" id="KW-0472">Membrane</keyword>
<evidence type="ECO:0000313" key="9">
    <source>
        <dbReference type="Proteomes" id="UP000242763"/>
    </source>
</evidence>
<dbReference type="GO" id="GO:0006865">
    <property type="term" value="P:amino acid transport"/>
    <property type="evidence" value="ECO:0007669"/>
    <property type="project" value="UniProtKB-KW"/>
</dbReference>
<keyword evidence="9" id="KW-1185">Reference proteome</keyword>
<gene>
    <name evidence="8" type="ORF">SAMN03080618_03511</name>
</gene>
<keyword evidence="3" id="KW-0813">Transport</keyword>
<organism evidence="8 9">
    <name type="scientific">Aquamicrobium aerolatum DSM 21857</name>
    <dbReference type="NCBI Taxonomy" id="1121003"/>
    <lineage>
        <taxon>Bacteria</taxon>
        <taxon>Pseudomonadati</taxon>
        <taxon>Pseudomonadota</taxon>
        <taxon>Alphaproteobacteria</taxon>
        <taxon>Hyphomicrobiales</taxon>
        <taxon>Phyllobacteriaceae</taxon>
        <taxon>Aerobium</taxon>
    </lineage>
</organism>
<evidence type="ECO:0000256" key="7">
    <source>
        <dbReference type="SAM" id="Phobius"/>
    </source>
</evidence>
<feature type="transmembrane region" description="Helical" evidence="7">
    <location>
        <begin position="173"/>
        <end position="194"/>
    </location>
</feature>
<dbReference type="Gene3D" id="1.10.3720.10">
    <property type="entry name" value="MetI-like"/>
    <property type="match status" value="2"/>
</dbReference>
<reference evidence="9" key="1">
    <citation type="submission" date="2016-10" db="EMBL/GenBank/DDBJ databases">
        <authorList>
            <person name="Varghese N."/>
            <person name="Submissions S."/>
        </authorList>
    </citation>
    <scope>NUCLEOTIDE SEQUENCE [LARGE SCALE GENOMIC DNA]</scope>
    <source>
        <strain evidence="9">DSM 21857</strain>
    </source>
</reference>
<name>A0A1I3SZ08_9HYPH</name>
<dbReference type="GO" id="GO:0005886">
    <property type="term" value="C:plasma membrane"/>
    <property type="evidence" value="ECO:0007669"/>
    <property type="project" value="TreeGrafter"/>
</dbReference>
<protein>
    <submittedName>
        <fullName evidence="8">Polar amino acid transport system permease protein</fullName>
    </submittedName>
</protein>
<dbReference type="OrthoDB" id="9792240at2"/>
<dbReference type="RefSeq" id="WP_091525077.1">
    <property type="nucleotide sequence ID" value="NZ_FORF01000038.1"/>
</dbReference>
<feature type="transmembrane region" description="Helical" evidence="7">
    <location>
        <begin position="55"/>
        <end position="75"/>
    </location>
</feature>
<feature type="compositionally biased region" description="Low complexity" evidence="6">
    <location>
        <begin position="219"/>
        <end position="228"/>
    </location>
</feature>
<dbReference type="STRING" id="1121003.SAMN03080618_03511"/>
<feature type="region of interest" description="Disordered" evidence="6">
    <location>
        <begin position="205"/>
        <end position="235"/>
    </location>
</feature>
<dbReference type="AlphaFoldDB" id="A0A1I3SZ08"/>
<dbReference type="InterPro" id="IPR035906">
    <property type="entry name" value="MetI-like_sf"/>
</dbReference>
<dbReference type="PANTHER" id="PTHR30614">
    <property type="entry name" value="MEMBRANE COMPONENT OF AMINO ACID ABC TRANSPORTER"/>
    <property type="match status" value="1"/>
</dbReference>
<feature type="transmembrane region" description="Helical" evidence="7">
    <location>
        <begin position="128"/>
        <end position="153"/>
    </location>
</feature>
<dbReference type="EMBL" id="FORF01000038">
    <property type="protein sequence ID" value="SFJ63623.1"/>
    <property type="molecule type" value="Genomic_DNA"/>
</dbReference>
<keyword evidence="4 7" id="KW-1133">Transmembrane helix</keyword>
<dbReference type="InterPro" id="IPR043429">
    <property type="entry name" value="ArtM/GltK/GlnP/TcyL/YhdX-like"/>
</dbReference>
<evidence type="ECO:0000256" key="1">
    <source>
        <dbReference type="ARBA" id="ARBA00004141"/>
    </source>
</evidence>
<comment type="subcellular location">
    <subcellularLocation>
        <location evidence="1">Membrane</location>
        <topology evidence="1">Multi-pass membrane protein</topology>
    </subcellularLocation>
</comment>
<dbReference type="PANTHER" id="PTHR30614:SF0">
    <property type="entry name" value="L-CYSTINE TRANSPORT SYSTEM PERMEASE PROTEIN TCYL"/>
    <property type="match status" value="1"/>
</dbReference>
<evidence type="ECO:0000256" key="5">
    <source>
        <dbReference type="ARBA" id="ARBA00023136"/>
    </source>
</evidence>
<keyword evidence="2 7" id="KW-0812">Transmembrane</keyword>
<sequence length="235" mass="25575">MTAAQALEMLMVWTPFLAEGFLWNILVSIAAMAIGTPIGIVLARLRLAGSRTGAWLTHAARLPPTFVLIFYFAYILPREISLAGVEIHFAAWLKAALALAVAVIGFVSDNALSSLRHLRRGERIEALYFLPAWTTYFVIIVMASSTASVIGVPEIVYRANTVIAATGEAGATLWVYSYAMLWFLLFCWPLSCLMSRIRDRLEGRGNEADAKASHHGAPHHGASQHGAPQHGASQS</sequence>
<feature type="transmembrane region" description="Helical" evidence="7">
    <location>
        <begin position="20"/>
        <end position="43"/>
    </location>
</feature>
<evidence type="ECO:0000256" key="6">
    <source>
        <dbReference type="SAM" id="MobiDB-lite"/>
    </source>
</evidence>
<keyword evidence="3" id="KW-0029">Amino-acid transport</keyword>
<feature type="transmembrane region" description="Helical" evidence="7">
    <location>
        <begin position="87"/>
        <end position="107"/>
    </location>
</feature>
<evidence type="ECO:0000313" key="8">
    <source>
        <dbReference type="EMBL" id="SFJ63623.1"/>
    </source>
</evidence>
<accession>A0A1I3SZ08</accession>
<evidence type="ECO:0000256" key="2">
    <source>
        <dbReference type="ARBA" id="ARBA00022692"/>
    </source>
</evidence>
<dbReference type="GO" id="GO:0055085">
    <property type="term" value="P:transmembrane transport"/>
    <property type="evidence" value="ECO:0007669"/>
    <property type="project" value="InterPro"/>
</dbReference>
<proteinExistence type="predicted"/>